<sequence length="160" mass="17321">MSHQGQATSAVTAGAASTAPTHASSGEIGMKPEPFTGDRTKSRHFKTHILMFLRANSVKYSTDAAKMSLLLDLCQGEVGGSWSESHSLEILEDDDAAAAGTTNYVAKFPDWNSLLTRFEKDFAPLNPTPAARATLDQLKMGTRLVTDYISEFEVLVPQTK</sequence>
<protein>
    <submittedName>
        <fullName evidence="1">Uncharacterized protein</fullName>
    </submittedName>
</protein>
<accession>A0ACB8SEC9</accession>
<dbReference type="Proteomes" id="UP000814140">
    <property type="component" value="Unassembled WGS sequence"/>
</dbReference>
<reference evidence="1" key="1">
    <citation type="submission" date="2021-03" db="EMBL/GenBank/DDBJ databases">
        <authorList>
            <consortium name="DOE Joint Genome Institute"/>
            <person name="Ahrendt S."/>
            <person name="Looney B.P."/>
            <person name="Miyauchi S."/>
            <person name="Morin E."/>
            <person name="Drula E."/>
            <person name="Courty P.E."/>
            <person name="Chicoki N."/>
            <person name="Fauchery L."/>
            <person name="Kohler A."/>
            <person name="Kuo A."/>
            <person name="Labutti K."/>
            <person name="Pangilinan J."/>
            <person name="Lipzen A."/>
            <person name="Riley R."/>
            <person name="Andreopoulos W."/>
            <person name="He G."/>
            <person name="Johnson J."/>
            <person name="Barry K.W."/>
            <person name="Grigoriev I.V."/>
            <person name="Nagy L."/>
            <person name="Hibbett D."/>
            <person name="Henrissat B."/>
            <person name="Matheny P.B."/>
            <person name="Labbe J."/>
            <person name="Martin F."/>
        </authorList>
    </citation>
    <scope>NUCLEOTIDE SEQUENCE</scope>
    <source>
        <strain evidence="1">HHB10654</strain>
    </source>
</reference>
<reference evidence="1" key="2">
    <citation type="journal article" date="2022" name="New Phytol.">
        <title>Evolutionary transition to the ectomycorrhizal habit in the genomes of a hyperdiverse lineage of mushroom-forming fungi.</title>
        <authorList>
            <person name="Looney B."/>
            <person name="Miyauchi S."/>
            <person name="Morin E."/>
            <person name="Drula E."/>
            <person name="Courty P.E."/>
            <person name="Kohler A."/>
            <person name="Kuo A."/>
            <person name="LaButti K."/>
            <person name="Pangilinan J."/>
            <person name="Lipzen A."/>
            <person name="Riley R."/>
            <person name="Andreopoulos W."/>
            <person name="He G."/>
            <person name="Johnson J."/>
            <person name="Nolan M."/>
            <person name="Tritt A."/>
            <person name="Barry K.W."/>
            <person name="Grigoriev I.V."/>
            <person name="Nagy L.G."/>
            <person name="Hibbett D."/>
            <person name="Henrissat B."/>
            <person name="Matheny P.B."/>
            <person name="Labbe J."/>
            <person name="Martin F.M."/>
        </authorList>
    </citation>
    <scope>NUCLEOTIDE SEQUENCE</scope>
    <source>
        <strain evidence="1">HHB10654</strain>
    </source>
</reference>
<organism evidence="1 2">
    <name type="scientific">Artomyces pyxidatus</name>
    <dbReference type="NCBI Taxonomy" id="48021"/>
    <lineage>
        <taxon>Eukaryota</taxon>
        <taxon>Fungi</taxon>
        <taxon>Dikarya</taxon>
        <taxon>Basidiomycota</taxon>
        <taxon>Agaricomycotina</taxon>
        <taxon>Agaricomycetes</taxon>
        <taxon>Russulales</taxon>
        <taxon>Auriscalpiaceae</taxon>
        <taxon>Artomyces</taxon>
    </lineage>
</organism>
<evidence type="ECO:0000313" key="2">
    <source>
        <dbReference type="Proteomes" id="UP000814140"/>
    </source>
</evidence>
<evidence type="ECO:0000313" key="1">
    <source>
        <dbReference type="EMBL" id="KAI0054340.1"/>
    </source>
</evidence>
<dbReference type="EMBL" id="MU277498">
    <property type="protein sequence ID" value="KAI0054340.1"/>
    <property type="molecule type" value="Genomic_DNA"/>
</dbReference>
<comment type="caution">
    <text evidence="1">The sequence shown here is derived from an EMBL/GenBank/DDBJ whole genome shotgun (WGS) entry which is preliminary data.</text>
</comment>
<name>A0ACB8SEC9_9AGAM</name>
<keyword evidence="2" id="KW-1185">Reference proteome</keyword>
<proteinExistence type="predicted"/>
<gene>
    <name evidence="1" type="ORF">BV25DRAFT_1843730</name>
</gene>